<dbReference type="Proteomes" id="UP000004016">
    <property type="component" value="Unassembled WGS sequence"/>
</dbReference>
<dbReference type="InterPro" id="IPR024207">
    <property type="entry name" value="CotJB_dom"/>
</dbReference>
<comment type="caution">
    <text evidence="2">The sequence shown here is derived from an EMBL/GenBank/DDBJ whole genome shotgun (WGS) entry which is preliminary data.</text>
</comment>
<protein>
    <recommendedName>
        <fullName evidence="1">Protein CotJB domain-containing protein</fullName>
    </recommendedName>
</protein>
<evidence type="ECO:0000313" key="2">
    <source>
        <dbReference type="EMBL" id="EDM62741.1"/>
    </source>
</evidence>
<reference evidence="2 3" key="1">
    <citation type="submission" date="2007-03" db="EMBL/GenBank/DDBJ databases">
        <authorList>
            <person name="Fulton L."/>
            <person name="Clifton S."/>
            <person name="Fulton B."/>
            <person name="Xu J."/>
            <person name="Minx P."/>
            <person name="Pepin K.H."/>
            <person name="Johnson M."/>
            <person name="Thiruvilangam P."/>
            <person name="Bhonagiri V."/>
            <person name="Nash W.E."/>
            <person name="Mardis E.R."/>
            <person name="Wilson R.K."/>
        </authorList>
    </citation>
    <scope>NUCLEOTIDE SEQUENCE [LARGE SCALE GENOMIC DNA]</scope>
    <source>
        <strain evidence="2 3">DSM 13814</strain>
    </source>
</reference>
<sequence>MWNYFCGIKSPILLERWCGQMNENRPCKKELLEWINIVSFAVDDVKLFLDTHPNCTEALEFFDEFKKQRVQALKEYAKYYGPLTLDTATTQMDYWKWINDPWPWQEGGC</sequence>
<dbReference type="EMBL" id="AAXB02000010">
    <property type="protein sequence ID" value="EDM62741.1"/>
    <property type="molecule type" value="Genomic_DNA"/>
</dbReference>
<dbReference type="eggNOG" id="ENOG5032Y4N">
    <property type="taxonomic scope" value="Bacteria"/>
</dbReference>
<dbReference type="AlphaFoldDB" id="A6BI25"/>
<evidence type="ECO:0000313" key="3">
    <source>
        <dbReference type="Proteomes" id="UP000004016"/>
    </source>
</evidence>
<name>A6BI25_9FIRM</name>
<organism evidence="2 3">
    <name type="scientific">Dorea longicatena DSM 13814</name>
    <dbReference type="NCBI Taxonomy" id="411462"/>
    <lineage>
        <taxon>Bacteria</taxon>
        <taxon>Bacillati</taxon>
        <taxon>Bacillota</taxon>
        <taxon>Clostridia</taxon>
        <taxon>Lachnospirales</taxon>
        <taxon>Lachnospiraceae</taxon>
        <taxon>Dorea</taxon>
    </lineage>
</organism>
<evidence type="ECO:0000259" key="1">
    <source>
        <dbReference type="Pfam" id="PF12652"/>
    </source>
</evidence>
<feature type="domain" description="Protein CotJB" evidence="1">
    <location>
        <begin position="30"/>
        <end position="105"/>
    </location>
</feature>
<proteinExistence type="predicted"/>
<reference evidence="2 3" key="2">
    <citation type="submission" date="2007-04" db="EMBL/GenBank/DDBJ databases">
        <title>Draft genome sequence of Dorea longicatena (DSM 13814).</title>
        <authorList>
            <person name="Sudarsanam P."/>
            <person name="Ley R."/>
            <person name="Guruge J."/>
            <person name="Turnbaugh P.J."/>
            <person name="Mahowald M."/>
            <person name="Liep D."/>
            <person name="Gordon J."/>
        </authorList>
    </citation>
    <scope>NUCLEOTIDE SEQUENCE [LARGE SCALE GENOMIC DNA]</scope>
    <source>
        <strain evidence="2 3">DSM 13814</strain>
    </source>
</reference>
<dbReference type="Pfam" id="PF12652">
    <property type="entry name" value="CotJB"/>
    <property type="match status" value="1"/>
</dbReference>
<gene>
    <name evidence="2" type="ORF">DORLON_01954</name>
</gene>
<accession>A6BI25</accession>
<dbReference type="HOGENOM" id="CLU_163198_0_0_9"/>